<feature type="compositionally biased region" description="Basic and acidic residues" evidence="1">
    <location>
        <begin position="89"/>
        <end position="104"/>
    </location>
</feature>
<feature type="region of interest" description="Disordered" evidence="1">
    <location>
        <begin position="362"/>
        <end position="384"/>
    </location>
</feature>
<dbReference type="OrthoDB" id="5421at2759"/>
<dbReference type="AlphaFoldDB" id="A0A6G1EEI3"/>
<feature type="region of interest" description="Disordered" evidence="1">
    <location>
        <begin position="1"/>
        <end position="118"/>
    </location>
</feature>
<feature type="compositionally biased region" description="Basic and acidic residues" evidence="1">
    <location>
        <begin position="40"/>
        <end position="61"/>
    </location>
</feature>
<comment type="caution">
    <text evidence="2">The sequence shown here is derived from an EMBL/GenBank/DDBJ whole genome shotgun (WGS) entry which is preliminary data.</text>
</comment>
<keyword evidence="3" id="KW-1185">Reference proteome</keyword>
<reference evidence="2 3" key="1">
    <citation type="submission" date="2019-11" db="EMBL/GenBank/DDBJ databases">
        <title>Whole genome sequence of Oryza granulata.</title>
        <authorList>
            <person name="Li W."/>
        </authorList>
    </citation>
    <scope>NUCLEOTIDE SEQUENCE [LARGE SCALE GENOMIC DNA]</scope>
    <source>
        <strain evidence="3">cv. Menghai</strain>
        <tissue evidence="2">Leaf</tissue>
    </source>
</reference>
<evidence type="ECO:0000256" key="1">
    <source>
        <dbReference type="SAM" id="MobiDB-lite"/>
    </source>
</evidence>
<sequence>MLEEHEAVEGVNVVEEEDEKKGGGASAEKGEPIGTGNNLDEGKHEEVGDEEGLHGKERTEELESPVLEGRNGDEVPCNENNAKDGTGSSKEHEDLDAQNEHTVEESNLSVEQPMEQDGCCPSEQLKEVQQDGQTGSVPNVVLPEEAPKVGVCKFRISEEKQGIAEIKEGRRCGLCGGGTDGRPPKVALHDTVDSDNEAYEGALPSEDPNYDMWDGFGDDPGWLGSLVVEQKPVYLITGSFLSPAMIIDITSNLKEIRGSSENEKTYHGWESVAGLSNVLHLQEVFCCMVILVLVRLHSDDRRVKTGPKITAGKSSTRECQGDSNTAEANILDAPAGFSEAQGTPGQHKNDLQVVPASCPRTSRNMVSSEAHGSGNERNTDFPVDDVKSVRPNLHCLAVDDMHDFLSSWSVNLLATVRKWYSSQDTSMLKIPQF</sequence>
<protein>
    <submittedName>
        <fullName evidence="2">Uncharacterized protein</fullName>
    </submittedName>
</protein>
<evidence type="ECO:0000313" key="2">
    <source>
        <dbReference type="EMBL" id="KAF0922822.1"/>
    </source>
</evidence>
<organism evidence="2 3">
    <name type="scientific">Oryza meyeriana var. granulata</name>
    <dbReference type="NCBI Taxonomy" id="110450"/>
    <lineage>
        <taxon>Eukaryota</taxon>
        <taxon>Viridiplantae</taxon>
        <taxon>Streptophyta</taxon>
        <taxon>Embryophyta</taxon>
        <taxon>Tracheophyta</taxon>
        <taxon>Spermatophyta</taxon>
        <taxon>Magnoliopsida</taxon>
        <taxon>Liliopsida</taxon>
        <taxon>Poales</taxon>
        <taxon>Poaceae</taxon>
        <taxon>BOP clade</taxon>
        <taxon>Oryzoideae</taxon>
        <taxon>Oryzeae</taxon>
        <taxon>Oryzinae</taxon>
        <taxon>Oryza</taxon>
        <taxon>Oryza meyeriana</taxon>
    </lineage>
</organism>
<accession>A0A6G1EEI3</accession>
<gene>
    <name evidence="2" type="ORF">E2562_002072</name>
</gene>
<name>A0A6G1EEI3_9ORYZ</name>
<proteinExistence type="predicted"/>
<dbReference type="Proteomes" id="UP000479710">
    <property type="component" value="Unassembled WGS sequence"/>
</dbReference>
<evidence type="ECO:0000313" key="3">
    <source>
        <dbReference type="Proteomes" id="UP000479710"/>
    </source>
</evidence>
<dbReference type="EMBL" id="SPHZ02000003">
    <property type="protein sequence ID" value="KAF0922822.1"/>
    <property type="molecule type" value="Genomic_DNA"/>
</dbReference>